<evidence type="ECO:0008006" key="6">
    <source>
        <dbReference type="Google" id="ProtNLM"/>
    </source>
</evidence>
<dbReference type="OrthoDB" id="5405962at2"/>
<proteinExistence type="predicted"/>
<protein>
    <recommendedName>
        <fullName evidence="6">Pilus assembly protein</fullName>
    </recommendedName>
</protein>
<sequence length="207" mass="21794">MSGNLMMPTPSLPTLRHRAQRGASLIIVMLILIVVSVLGIGSAQIALMSERGARNDRDLQVAWQAAEAALMDAEFDIHPSPRPATPTVRQSLFDGKNSTPFIDGCGTSGNSVGLCNSGTAGKPAWLTADFTATGSGAATTQFGTFTGRAFAAGAPGIQPAMAPRYIIELVPDLVGDRSNPTFLYRVTAMGFGPRADIQAVLQTLYRN</sequence>
<evidence type="ECO:0000256" key="1">
    <source>
        <dbReference type="SAM" id="Phobius"/>
    </source>
</evidence>
<evidence type="ECO:0000313" key="4">
    <source>
        <dbReference type="EMBL" id="QDL37181.1"/>
    </source>
</evidence>
<feature type="domain" description="Type 4 fimbrial biogenesis protein PilX N-terminal" evidence="3">
    <location>
        <begin position="21"/>
        <end position="70"/>
    </location>
</feature>
<gene>
    <name evidence="4" type="ORF">EUB48_07690</name>
</gene>
<dbReference type="InterPro" id="IPR025746">
    <property type="entry name" value="PilX_N_dom"/>
</dbReference>
<dbReference type="KEGG" id="rhf:EUB48_07690"/>
<evidence type="ECO:0000259" key="3">
    <source>
        <dbReference type="Pfam" id="PF14341"/>
    </source>
</evidence>
<keyword evidence="1" id="KW-0472">Membrane</keyword>
<dbReference type="Proteomes" id="UP000316798">
    <property type="component" value="Chromosome"/>
</dbReference>
<dbReference type="AlphaFoldDB" id="A0A515D9U6"/>
<dbReference type="Pfam" id="PF13681">
    <property type="entry name" value="PilX"/>
    <property type="match status" value="1"/>
</dbReference>
<dbReference type="InterPro" id="IPR025205">
    <property type="entry name" value="PilX/PilW_C"/>
</dbReference>
<reference evidence="4 5" key="1">
    <citation type="submission" date="2019-01" db="EMBL/GenBank/DDBJ databases">
        <title>Genomic insights into a novel species Rhodoferax sp.</title>
        <authorList>
            <person name="Jin L."/>
        </authorList>
    </citation>
    <scope>NUCLEOTIDE SEQUENCE [LARGE SCALE GENOMIC DNA]</scope>
    <source>
        <strain evidence="4 5">CHu59-6-5</strain>
    </source>
</reference>
<keyword evidence="1" id="KW-0812">Transmembrane</keyword>
<dbReference type="EMBL" id="CP035503">
    <property type="protein sequence ID" value="QDL37181.1"/>
    <property type="molecule type" value="Genomic_DNA"/>
</dbReference>
<evidence type="ECO:0000313" key="5">
    <source>
        <dbReference type="Proteomes" id="UP000316798"/>
    </source>
</evidence>
<feature type="transmembrane region" description="Helical" evidence="1">
    <location>
        <begin position="23"/>
        <end position="47"/>
    </location>
</feature>
<accession>A0A515D9U6</accession>
<keyword evidence="5" id="KW-1185">Reference proteome</keyword>
<organism evidence="4 5">
    <name type="scientific">Rhodoferax sediminis</name>
    <dbReference type="NCBI Taxonomy" id="2509614"/>
    <lineage>
        <taxon>Bacteria</taxon>
        <taxon>Pseudomonadati</taxon>
        <taxon>Pseudomonadota</taxon>
        <taxon>Betaproteobacteria</taxon>
        <taxon>Burkholderiales</taxon>
        <taxon>Comamonadaceae</taxon>
        <taxon>Rhodoferax</taxon>
    </lineage>
</organism>
<evidence type="ECO:0000259" key="2">
    <source>
        <dbReference type="Pfam" id="PF13681"/>
    </source>
</evidence>
<feature type="domain" description="PilX/PilW C-terminal" evidence="2">
    <location>
        <begin position="113"/>
        <end position="206"/>
    </location>
</feature>
<keyword evidence="1" id="KW-1133">Transmembrane helix</keyword>
<name>A0A515D9U6_9BURK</name>
<dbReference type="Pfam" id="PF14341">
    <property type="entry name" value="PilX_N"/>
    <property type="match status" value="1"/>
</dbReference>